<evidence type="ECO:0000256" key="4">
    <source>
        <dbReference type="ARBA" id="ARBA00023163"/>
    </source>
</evidence>
<evidence type="ECO:0000256" key="3">
    <source>
        <dbReference type="ARBA" id="ARBA00023125"/>
    </source>
</evidence>
<evidence type="ECO:0000313" key="7">
    <source>
        <dbReference type="Proteomes" id="UP000064137"/>
    </source>
</evidence>
<dbReference type="InterPro" id="IPR005119">
    <property type="entry name" value="LysR_subst-bd"/>
</dbReference>
<keyword evidence="3" id="KW-0238">DNA-binding</keyword>
<dbReference type="FunFam" id="1.10.10.10:FF:000001">
    <property type="entry name" value="LysR family transcriptional regulator"/>
    <property type="match status" value="1"/>
</dbReference>
<dbReference type="Gene3D" id="3.40.190.10">
    <property type="entry name" value="Periplasmic binding protein-like II"/>
    <property type="match status" value="2"/>
</dbReference>
<dbReference type="OrthoDB" id="9803735at2"/>
<dbReference type="AlphaFoldDB" id="A0A0U4WWU2"/>
<dbReference type="Gene3D" id="1.10.10.10">
    <property type="entry name" value="Winged helix-like DNA-binding domain superfamily/Winged helix DNA-binding domain"/>
    <property type="match status" value="1"/>
</dbReference>
<dbReference type="RefSeq" id="WP_059313871.1">
    <property type="nucleotide sequence ID" value="NZ_CP013987.1"/>
</dbReference>
<evidence type="ECO:0000256" key="1">
    <source>
        <dbReference type="ARBA" id="ARBA00009437"/>
    </source>
</evidence>
<evidence type="ECO:0000259" key="5">
    <source>
        <dbReference type="PROSITE" id="PS50931"/>
    </source>
</evidence>
<dbReference type="SUPFAM" id="SSF46785">
    <property type="entry name" value="Winged helix' DNA-binding domain"/>
    <property type="match status" value="1"/>
</dbReference>
<dbReference type="PROSITE" id="PS50931">
    <property type="entry name" value="HTH_LYSR"/>
    <property type="match status" value="1"/>
</dbReference>
<dbReference type="Pfam" id="PF03466">
    <property type="entry name" value="LysR_substrate"/>
    <property type="match status" value="1"/>
</dbReference>
<dbReference type="PRINTS" id="PR00039">
    <property type="entry name" value="HTHLYSR"/>
</dbReference>
<evidence type="ECO:0000256" key="2">
    <source>
        <dbReference type="ARBA" id="ARBA00023015"/>
    </source>
</evidence>
<dbReference type="EMBL" id="CP013987">
    <property type="protein sequence ID" value="ALZ83620.1"/>
    <property type="molecule type" value="Genomic_DNA"/>
</dbReference>
<keyword evidence="4" id="KW-0804">Transcription</keyword>
<dbReference type="InterPro" id="IPR036390">
    <property type="entry name" value="WH_DNA-bd_sf"/>
</dbReference>
<dbReference type="InterPro" id="IPR000847">
    <property type="entry name" value="LysR_HTH_N"/>
</dbReference>
<comment type="similarity">
    <text evidence="1">Belongs to the LysR transcriptional regulatory family.</text>
</comment>
<dbReference type="PANTHER" id="PTHR30126">
    <property type="entry name" value="HTH-TYPE TRANSCRIPTIONAL REGULATOR"/>
    <property type="match status" value="1"/>
</dbReference>
<reference evidence="6 7" key="1">
    <citation type="submission" date="2016-01" db="EMBL/GenBank/DDBJ databases">
        <title>Annotation of Pseudomonas oryzihabitans USDA-ARS-USMARC-56511.</title>
        <authorList>
            <person name="Harhay G.P."/>
            <person name="Harhay D.M."/>
            <person name="Smith T.P.L."/>
            <person name="Bono J.L."/>
            <person name="Heaton M.P."/>
            <person name="Clawson M.L."/>
            <person name="Chitko-Mckown C.G."/>
            <person name="Capik S.F."/>
            <person name="DeDonder K.D."/>
            <person name="Apley M.D."/>
            <person name="Lubbers B.V."/>
            <person name="White B.J."/>
            <person name="Larson R.L."/>
        </authorList>
    </citation>
    <scope>NUCLEOTIDE SEQUENCE [LARGE SCALE GENOMIC DNA]</scope>
    <source>
        <strain evidence="6 7">USDA-ARS-USMARC-56511</strain>
    </source>
</reference>
<dbReference type="PANTHER" id="PTHR30126:SF77">
    <property type="entry name" value="TRANSCRIPTIONAL REGULATORY PROTEIN"/>
    <property type="match status" value="1"/>
</dbReference>
<name>A0A0U4WWU2_9PSED</name>
<dbReference type="Proteomes" id="UP000064137">
    <property type="component" value="Chromosome"/>
</dbReference>
<feature type="domain" description="HTH lysR-type" evidence="5">
    <location>
        <begin position="1"/>
        <end position="58"/>
    </location>
</feature>
<dbReference type="KEGG" id="por:APT59_05150"/>
<gene>
    <name evidence="6" type="ORF">APT59_05150</name>
</gene>
<proteinExistence type="inferred from homology"/>
<accession>A0A0U4WWU2</accession>
<keyword evidence="2" id="KW-0805">Transcription regulation</keyword>
<dbReference type="Pfam" id="PF00126">
    <property type="entry name" value="HTH_1"/>
    <property type="match status" value="1"/>
</dbReference>
<sequence length="306" mass="33277">MNLRFLDTFVWVARLGSFRLTAEKLSTTQAAISSRIAVLESELGVQLFLRDSRGVSLTAEGHRVLGYAERMLATQRELHEALGHGQTLEGRLRIGVMDTVIHSWLDQLIAAVTQSYPAIELELTADTALNLAEQLARGQLDLIFQTDLLRAEGIRNLHLASYPVRWLVATDSHLARPYANLAELAGERLITFSRHSRPHQDILGLLQREGIAEPRVCCINSVAAIIKLMGEGFGIGALPPALVIEELARGSLMPVPLAGPPPFDVQASWHGGAGLALSEAVVALSQTVVADWCTRLGPERALPVLV</sequence>
<organism evidence="6 7">
    <name type="scientific">Pseudomonas oryzihabitans</name>
    <dbReference type="NCBI Taxonomy" id="47885"/>
    <lineage>
        <taxon>Bacteria</taxon>
        <taxon>Pseudomonadati</taxon>
        <taxon>Pseudomonadota</taxon>
        <taxon>Gammaproteobacteria</taxon>
        <taxon>Pseudomonadales</taxon>
        <taxon>Pseudomonadaceae</taxon>
        <taxon>Pseudomonas</taxon>
    </lineage>
</organism>
<protein>
    <submittedName>
        <fullName evidence="6">LysR family transcriptional regulator</fullName>
    </submittedName>
</protein>
<dbReference type="CDD" id="cd05466">
    <property type="entry name" value="PBP2_LTTR_substrate"/>
    <property type="match status" value="1"/>
</dbReference>
<dbReference type="SUPFAM" id="SSF53850">
    <property type="entry name" value="Periplasmic binding protein-like II"/>
    <property type="match status" value="1"/>
</dbReference>
<dbReference type="GO" id="GO:0003700">
    <property type="term" value="F:DNA-binding transcription factor activity"/>
    <property type="evidence" value="ECO:0007669"/>
    <property type="project" value="InterPro"/>
</dbReference>
<dbReference type="InterPro" id="IPR036388">
    <property type="entry name" value="WH-like_DNA-bd_sf"/>
</dbReference>
<dbReference type="GO" id="GO:0000976">
    <property type="term" value="F:transcription cis-regulatory region binding"/>
    <property type="evidence" value="ECO:0007669"/>
    <property type="project" value="TreeGrafter"/>
</dbReference>
<evidence type="ECO:0000313" key="6">
    <source>
        <dbReference type="EMBL" id="ALZ83620.1"/>
    </source>
</evidence>